<dbReference type="GO" id="GO:0003700">
    <property type="term" value="F:DNA-binding transcription factor activity"/>
    <property type="evidence" value="ECO:0007669"/>
    <property type="project" value="InterPro"/>
</dbReference>
<dbReference type="InterPro" id="IPR003340">
    <property type="entry name" value="B3_DNA-bd"/>
</dbReference>
<reference evidence="8" key="1">
    <citation type="submission" date="2023-03" db="UniProtKB">
        <authorList>
            <consortium name="EnsemblPlants"/>
        </authorList>
    </citation>
    <scope>IDENTIFICATION</scope>
</reference>
<sequence length="274" mass="31128">MDDHHNPNPNHHHHHHELPPLPTAAVTTPTILHSPPQNSCYLPPILSQTCLGSFSSSAPQSFFSSHEPQLLTPGHFPHSPTFLSYGFDDPNIHSVFPKDDGKKALDAWSTKVARTNRRLARQRTITSSFTTRTSSSSSCGYNDDYSKGLTVTHFPNTDSSHNNRNLFTFCTPDNKILRMLLKKELKNSDVGSLGRIVLPKREAEENLPFLTDKEGLQIVVRDVNSNRRWTMKYKYWANNRSRMYVLENTGDFVRQNGLLMGDSMTLYEDDCKNL</sequence>
<keyword evidence="3" id="KW-0238">DNA-binding</keyword>
<feature type="region of interest" description="Disordered" evidence="6">
    <location>
        <begin position="1"/>
        <end position="30"/>
    </location>
</feature>
<feature type="domain" description="TF-B3" evidence="7">
    <location>
        <begin position="181"/>
        <end position="274"/>
    </location>
</feature>
<evidence type="ECO:0000256" key="5">
    <source>
        <dbReference type="ARBA" id="ARBA00023242"/>
    </source>
</evidence>
<accession>A0A9I9EF76</accession>
<dbReference type="InterPro" id="IPR044800">
    <property type="entry name" value="LEC2-like"/>
</dbReference>
<evidence type="ECO:0000256" key="3">
    <source>
        <dbReference type="ARBA" id="ARBA00023125"/>
    </source>
</evidence>
<evidence type="ECO:0000256" key="6">
    <source>
        <dbReference type="SAM" id="MobiDB-lite"/>
    </source>
</evidence>
<evidence type="ECO:0000313" key="8">
    <source>
        <dbReference type="EnsemblPlants" id="MELO3C032905.2.1"/>
    </source>
</evidence>
<dbReference type="CDD" id="cd10017">
    <property type="entry name" value="B3_DNA"/>
    <property type="match status" value="1"/>
</dbReference>
<dbReference type="SUPFAM" id="SSF101936">
    <property type="entry name" value="DNA-binding pseudobarrel domain"/>
    <property type="match status" value="1"/>
</dbReference>
<dbReference type="PROSITE" id="PS50863">
    <property type="entry name" value="B3"/>
    <property type="match status" value="1"/>
</dbReference>
<name>A0A9I9EF76_CUCME</name>
<protein>
    <recommendedName>
        <fullName evidence="7">TF-B3 domain-containing protein</fullName>
    </recommendedName>
</protein>
<keyword evidence="5" id="KW-0539">Nucleus</keyword>
<evidence type="ECO:0000256" key="1">
    <source>
        <dbReference type="ARBA" id="ARBA00004123"/>
    </source>
</evidence>
<dbReference type="GO" id="GO:0003677">
    <property type="term" value="F:DNA binding"/>
    <property type="evidence" value="ECO:0007669"/>
    <property type="project" value="UniProtKB-KW"/>
</dbReference>
<dbReference type="GO" id="GO:0005634">
    <property type="term" value="C:nucleus"/>
    <property type="evidence" value="ECO:0007669"/>
    <property type="project" value="UniProtKB-SubCell"/>
</dbReference>
<dbReference type="AlphaFoldDB" id="A0A9I9EF76"/>
<dbReference type="Gramene" id="MELO3C032905.2.1">
    <property type="protein sequence ID" value="MELO3C032905.2.1"/>
    <property type="gene ID" value="MELO3C032905.2"/>
</dbReference>
<keyword evidence="2" id="KW-0805">Transcription regulation</keyword>
<dbReference type="EnsemblPlants" id="MELO3C032905.2.1">
    <property type="protein sequence ID" value="MELO3C032905.2.1"/>
    <property type="gene ID" value="MELO3C032905.2"/>
</dbReference>
<dbReference type="Pfam" id="PF02362">
    <property type="entry name" value="B3"/>
    <property type="match status" value="1"/>
</dbReference>
<proteinExistence type="predicted"/>
<organism evidence="8">
    <name type="scientific">Cucumis melo</name>
    <name type="common">Muskmelon</name>
    <dbReference type="NCBI Taxonomy" id="3656"/>
    <lineage>
        <taxon>Eukaryota</taxon>
        <taxon>Viridiplantae</taxon>
        <taxon>Streptophyta</taxon>
        <taxon>Embryophyta</taxon>
        <taxon>Tracheophyta</taxon>
        <taxon>Spermatophyta</taxon>
        <taxon>Magnoliopsida</taxon>
        <taxon>eudicotyledons</taxon>
        <taxon>Gunneridae</taxon>
        <taxon>Pentapetalae</taxon>
        <taxon>rosids</taxon>
        <taxon>fabids</taxon>
        <taxon>Cucurbitales</taxon>
        <taxon>Cucurbitaceae</taxon>
        <taxon>Benincaseae</taxon>
        <taxon>Cucumis</taxon>
    </lineage>
</organism>
<keyword evidence="4" id="KW-0804">Transcription</keyword>
<evidence type="ECO:0000256" key="2">
    <source>
        <dbReference type="ARBA" id="ARBA00023015"/>
    </source>
</evidence>
<dbReference type="InterPro" id="IPR015300">
    <property type="entry name" value="DNA-bd_pseudobarrel_sf"/>
</dbReference>
<dbReference type="SMART" id="SM01019">
    <property type="entry name" value="B3"/>
    <property type="match status" value="1"/>
</dbReference>
<dbReference type="PANTHER" id="PTHR31140:SF74">
    <property type="entry name" value="B3 DOMAIN-CONTAINING TRANSCRIPTION FACTOR LEC2"/>
    <property type="match status" value="1"/>
</dbReference>
<comment type="subcellular location">
    <subcellularLocation>
        <location evidence="1">Nucleus</location>
    </subcellularLocation>
</comment>
<evidence type="ECO:0000259" key="7">
    <source>
        <dbReference type="PROSITE" id="PS50863"/>
    </source>
</evidence>
<dbReference type="Gene3D" id="2.40.330.10">
    <property type="entry name" value="DNA-binding pseudobarrel domain"/>
    <property type="match status" value="1"/>
</dbReference>
<evidence type="ECO:0000256" key="4">
    <source>
        <dbReference type="ARBA" id="ARBA00023163"/>
    </source>
</evidence>
<dbReference type="PANTHER" id="PTHR31140">
    <property type="entry name" value="B3 DOMAIN-CONTAINING TRANSCRIPTION FACTOR ABI3"/>
    <property type="match status" value="1"/>
</dbReference>